<protein>
    <submittedName>
        <fullName evidence="2">Succinoglycan biosynthesis protein ExoO</fullName>
        <ecNumber evidence="2">2.4.-.-</ecNumber>
    </submittedName>
</protein>
<proteinExistence type="predicted"/>
<sequence>MSDASQQPDVTFVIAAYNAEDTLARSIDSALAQTSVAVEVVVVDDCSTDSTSAIATGFDDGRVKVIRQAENGGPGRARNTGIAAASGAWIAVLDADDEVRPQRSSAMIERARSMGADIVVDNLEVIPMGGGNATQMFTTEELARRTEITLAEYIDSNVIFRDTFNFGYMKPMFRRDFLLRHDLVFGEELRIGEDYIMMASALASGGRCAVEPSAGYIYHLRQESISRVLELRHVDAMLAGDCDFQARFPLKGSVLAAQYRRTRSLIEAHTFLTVVDAIKARSPGGVIRAAIAHPAALRHLRMPIAVRVQRLLDRSSDVLGRSGGRKRRVRQPG</sequence>
<feature type="domain" description="Glycosyltransferase 2-like" evidence="1">
    <location>
        <begin position="12"/>
        <end position="175"/>
    </location>
</feature>
<organism evidence="2 3">
    <name type="scientific">Pseudorhizobium tarimense</name>
    <dbReference type="NCBI Taxonomy" id="1079109"/>
    <lineage>
        <taxon>Bacteria</taxon>
        <taxon>Pseudomonadati</taxon>
        <taxon>Pseudomonadota</taxon>
        <taxon>Alphaproteobacteria</taxon>
        <taxon>Hyphomicrobiales</taxon>
        <taxon>Rhizobiaceae</taxon>
        <taxon>Rhizobium/Agrobacterium group</taxon>
        <taxon>Pseudorhizobium</taxon>
    </lineage>
</organism>
<dbReference type="Gene3D" id="3.90.550.10">
    <property type="entry name" value="Spore Coat Polysaccharide Biosynthesis Protein SpsA, Chain A"/>
    <property type="match status" value="1"/>
</dbReference>
<dbReference type="EC" id="2.4.-.-" evidence="2"/>
<name>A0ABV2H0S4_9HYPH</name>
<keyword evidence="2" id="KW-0328">Glycosyltransferase</keyword>
<dbReference type="Proteomes" id="UP001549031">
    <property type="component" value="Unassembled WGS sequence"/>
</dbReference>
<evidence type="ECO:0000313" key="2">
    <source>
        <dbReference type="EMBL" id="MET3584138.1"/>
    </source>
</evidence>
<dbReference type="InterPro" id="IPR001173">
    <property type="entry name" value="Glyco_trans_2-like"/>
</dbReference>
<reference evidence="2 3" key="1">
    <citation type="submission" date="2024-06" db="EMBL/GenBank/DDBJ databases">
        <title>Genomic Encyclopedia of Type Strains, Phase IV (KMG-IV): sequencing the most valuable type-strain genomes for metagenomic binning, comparative biology and taxonomic classification.</title>
        <authorList>
            <person name="Goeker M."/>
        </authorList>
    </citation>
    <scope>NUCLEOTIDE SEQUENCE [LARGE SCALE GENOMIC DNA]</scope>
    <source>
        <strain evidence="2 3">DSM 105042</strain>
    </source>
</reference>
<dbReference type="GO" id="GO:0016757">
    <property type="term" value="F:glycosyltransferase activity"/>
    <property type="evidence" value="ECO:0007669"/>
    <property type="project" value="UniProtKB-KW"/>
</dbReference>
<dbReference type="CDD" id="cd00761">
    <property type="entry name" value="Glyco_tranf_GTA_type"/>
    <property type="match status" value="1"/>
</dbReference>
<accession>A0ABV2H0S4</accession>
<dbReference type="InterPro" id="IPR050834">
    <property type="entry name" value="Glycosyltransf_2"/>
</dbReference>
<comment type="caution">
    <text evidence="2">The sequence shown here is derived from an EMBL/GenBank/DDBJ whole genome shotgun (WGS) entry which is preliminary data.</text>
</comment>
<dbReference type="Pfam" id="PF00535">
    <property type="entry name" value="Glycos_transf_2"/>
    <property type="match status" value="1"/>
</dbReference>
<evidence type="ECO:0000313" key="3">
    <source>
        <dbReference type="Proteomes" id="UP001549031"/>
    </source>
</evidence>
<dbReference type="InterPro" id="IPR029044">
    <property type="entry name" value="Nucleotide-diphossugar_trans"/>
</dbReference>
<gene>
    <name evidence="2" type="ORF">ABID21_000230</name>
</gene>
<keyword evidence="2" id="KW-0808">Transferase</keyword>
<dbReference type="EMBL" id="JBEPLJ010000001">
    <property type="protein sequence ID" value="MET3584138.1"/>
    <property type="molecule type" value="Genomic_DNA"/>
</dbReference>
<dbReference type="SUPFAM" id="SSF53448">
    <property type="entry name" value="Nucleotide-diphospho-sugar transferases"/>
    <property type="match status" value="1"/>
</dbReference>
<keyword evidence="3" id="KW-1185">Reference proteome</keyword>
<evidence type="ECO:0000259" key="1">
    <source>
        <dbReference type="Pfam" id="PF00535"/>
    </source>
</evidence>
<dbReference type="PANTHER" id="PTHR43685">
    <property type="entry name" value="GLYCOSYLTRANSFERASE"/>
    <property type="match status" value="1"/>
</dbReference>
<dbReference type="PANTHER" id="PTHR43685:SF2">
    <property type="entry name" value="GLYCOSYLTRANSFERASE 2-LIKE DOMAIN-CONTAINING PROTEIN"/>
    <property type="match status" value="1"/>
</dbReference>
<dbReference type="RefSeq" id="WP_247242168.1">
    <property type="nucleotide sequence ID" value="NZ_JALJRA010000001.1"/>
</dbReference>